<feature type="transmembrane region" description="Helical" evidence="1">
    <location>
        <begin position="35"/>
        <end position="55"/>
    </location>
</feature>
<evidence type="ECO:0008006" key="4">
    <source>
        <dbReference type="Google" id="ProtNLM"/>
    </source>
</evidence>
<keyword evidence="1" id="KW-0472">Membrane</keyword>
<name>A0AB73MED8_9LEPT</name>
<feature type="transmembrane region" description="Helical" evidence="1">
    <location>
        <begin position="164"/>
        <end position="186"/>
    </location>
</feature>
<dbReference type="EMBL" id="MTSU01000010">
    <property type="protein sequence ID" value="ONF92615.1"/>
    <property type="molecule type" value="Genomic_DNA"/>
</dbReference>
<gene>
    <name evidence="2" type="ORF">BWD14_11845</name>
</gene>
<dbReference type="NCBIfam" id="NF047679">
    <property type="entry name" value="LIC10906_fam"/>
    <property type="match status" value="1"/>
</dbReference>
<sequence>MNFSNYLCIGTSLYIFFMGMYIYKFPDRKKVQGYFLALAGSFSIWISFFVIRQYVTYDYRHYVLDWMLIPTIFFPIFLIRIVSLISNPNHKLPGWQIGIIWIFVLYFLWAAISCSFSVLIDKFNYKYTPTIHYHALIGYQVGFIGYCILKLMRSIVQFPGEQRVRLTLIAFGIFSVLFFALIFIYILPLLGFFYGFLSSIGALISVSLWAVAILQYNVFEIKIAVHEGQYVPILNRLSLNFYMSLFKILDPMGFKYSNFLYKRTCSLKFLCTDLRLRLNTNMDYLQRAEILARRYDQYIK</sequence>
<feature type="transmembrane region" description="Helical" evidence="1">
    <location>
        <begin position="192"/>
        <end position="214"/>
    </location>
</feature>
<evidence type="ECO:0000313" key="3">
    <source>
        <dbReference type="Proteomes" id="UP000189337"/>
    </source>
</evidence>
<feature type="transmembrane region" description="Helical" evidence="1">
    <location>
        <begin position="67"/>
        <end position="85"/>
    </location>
</feature>
<comment type="caution">
    <text evidence="2">The sequence shown here is derived from an EMBL/GenBank/DDBJ whole genome shotgun (WGS) entry which is preliminary data.</text>
</comment>
<feature type="transmembrane region" description="Helical" evidence="1">
    <location>
        <begin position="6"/>
        <end position="23"/>
    </location>
</feature>
<proteinExistence type="predicted"/>
<feature type="transmembrane region" description="Helical" evidence="1">
    <location>
        <begin position="97"/>
        <end position="119"/>
    </location>
</feature>
<accession>A0AB73MED8</accession>
<reference evidence="2 3" key="1">
    <citation type="submission" date="2017-01" db="EMBL/GenBank/DDBJ databases">
        <title>Comparative genomic analysis of Brazilian Leptospira santarosai.</title>
        <authorList>
            <person name="Moreno L.Z."/>
            <person name="Miraglia F."/>
            <person name="Kremer F.S."/>
            <person name="Eslabao M.R."/>
            <person name="Lilenbaum W."/>
            <person name="Dellagostin O.A."/>
            <person name="Moreno A.M."/>
        </authorList>
    </citation>
    <scope>NUCLEOTIDE SEQUENCE [LARGE SCALE GENOMIC DNA]</scope>
    <source>
        <strain evidence="2 3">M52/8-19</strain>
    </source>
</reference>
<keyword evidence="1" id="KW-1133">Transmembrane helix</keyword>
<evidence type="ECO:0000256" key="1">
    <source>
        <dbReference type="SAM" id="Phobius"/>
    </source>
</evidence>
<dbReference type="RefSeq" id="WP_004485919.1">
    <property type="nucleotide sequence ID" value="NZ_JASEXA010000060.1"/>
</dbReference>
<evidence type="ECO:0000313" key="2">
    <source>
        <dbReference type="EMBL" id="ONF92615.1"/>
    </source>
</evidence>
<dbReference type="AlphaFoldDB" id="A0AB73MED8"/>
<feature type="transmembrane region" description="Helical" evidence="1">
    <location>
        <begin position="131"/>
        <end position="152"/>
    </location>
</feature>
<dbReference type="Proteomes" id="UP000189337">
    <property type="component" value="Unassembled WGS sequence"/>
</dbReference>
<protein>
    <recommendedName>
        <fullName evidence="4">Histidine kinase N-terminal 7TM region domain-containing protein</fullName>
    </recommendedName>
</protein>
<organism evidence="2 3">
    <name type="scientific">Leptospira santarosai</name>
    <dbReference type="NCBI Taxonomy" id="28183"/>
    <lineage>
        <taxon>Bacteria</taxon>
        <taxon>Pseudomonadati</taxon>
        <taxon>Spirochaetota</taxon>
        <taxon>Spirochaetia</taxon>
        <taxon>Leptospirales</taxon>
        <taxon>Leptospiraceae</taxon>
        <taxon>Leptospira</taxon>
    </lineage>
</organism>
<keyword evidence="1" id="KW-0812">Transmembrane</keyword>